<keyword evidence="1" id="KW-1133">Transmembrane helix</keyword>
<dbReference type="InterPro" id="IPR051533">
    <property type="entry name" value="WaaL-like"/>
</dbReference>
<reference evidence="2 3" key="1">
    <citation type="journal article" date="2021" name="Sci. Rep.">
        <title>The distribution of antibiotic resistance genes in chicken gut microbiota commensals.</title>
        <authorList>
            <person name="Juricova H."/>
            <person name="Matiasovicova J."/>
            <person name="Kubasova T."/>
            <person name="Cejkova D."/>
            <person name="Rychlik I."/>
        </authorList>
    </citation>
    <scope>NUCLEOTIDE SEQUENCE [LARGE SCALE GENOMIC DNA]</scope>
    <source>
        <strain evidence="2 3">An411</strain>
    </source>
</reference>
<keyword evidence="3" id="KW-1185">Reference proteome</keyword>
<feature type="transmembrane region" description="Helical" evidence="1">
    <location>
        <begin position="289"/>
        <end position="308"/>
    </location>
</feature>
<keyword evidence="1" id="KW-0472">Membrane</keyword>
<feature type="transmembrane region" description="Helical" evidence="1">
    <location>
        <begin position="233"/>
        <end position="253"/>
    </location>
</feature>
<dbReference type="EMBL" id="JACSNX010000011">
    <property type="protein sequence ID" value="MBM6851473.1"/>
    <property type="molecule type" value="Genomic_DNA"/>
</dbReference>
<keyword evidence="1" id="KW-0812">Transmembrane</keyword>
<sequence>MSGKLKRKHGDLRSREKERQASGESRYIAVTLFLAFFIFTFIGAGNFIIVSLVGLFLCAIGLVQSSVRVDLWILVPLILYNGISLLSGYRTYGNTLDGYASTQSVFPVIYLLMSYLGSQERRLLKSLCAVWVGVMATIGIGQFVMAAFSGSATRLSGLMGNPNAMGAMLALGWFALQSCLREENGPALERFLRGLEFITLTALALTLSLGAFGALGIGVLVMHFYGKECFSSLLCRLAEMIFAGGCGILLYIAGNATNWPWLCLILCGYILIGAWYRGQFERELSDGKWAKLLICLTGALGAGVVAFLRPNAAATFAERLAMIRNGLGYLGVDPLLGVGPYQWRRLNLQDADTYFNTWHIHNVFVHVGVELGLIAMAMLAIAVVRHFRKREDPAQRGAFSAALVHNLMDTSFFYMATVPFLIMTAGDDEGKKRRLSGAAVKCMFSVFAVLFAWNMVQIFW</sequence>
<organism evidence="2 3">
    <name type="scientific">Oscillibacter valericigenes</name>
    <dbReference type="NCBI Taxonomy" id="351091"/>
    <lineage>
        <taxon>Bacteria</taxon>
        <taxon>Bacillati</taxon>
        <taxon>Bacillota</taxon>
        <taxon>Clostridia</taxon>
        <taxon>Eubacteriales</taxon>
        <taxon>Oscillospiraceae</taxon>
        <taxon>Oscillibacter</taxon>
    </lineage>
</organism>
<dbReference type="PANTHER" id="PTHR37422">
    <property type="entry name" value="TEICHURONIC ACID BIOSYNTHESIS PROTEIN TUAE"/>
    <property type="match status" value="1"/>
</dbReference>
<evidence type="ECO:0008006" key="4">
    <source>
        <dbReference type="Google" id="ProtNLM"/>
    </source>
</evidence>
<feature type="transmembrane region" description="Helical" evidence="1">
    <location>
        <begin position="259"/>
        <end position="277"/>
    </location>
</feature>
<protein>
    <recommendedName>
        <fullName evidence="4">O-antigen polymerase family protein</fullName>
    </recommendedName>
</protein>
<feature type="transmembrane region" description="Helical" evidence="1">
    <location>
        <begin position="399"/>
        <end position="423"/>
    </location>
</feature>
<feature type="transmembrane region" description="Helical" evidence="1">
    <location>
        <begin position="128"/>
        <end position="148"/>
    </location>
</feature>
<feature type="transmembrane region" description="Helical" evidence="1">
    <location>
        <begin position="197"/>
        <end position="221"/>
    </location>
</feature>
<dbReference type="PANTHER" id="PTHR37422:SF13">
    <property type="entry name" value="LIPOPOLYSACCHARIDE BIOSYNTHESIS PROTEIN PA4999-RELATED"/>
    <property type="match status" value="1"/>
</dbReference>
<accession>A0ABS2FVL5</accession>
<feature type="transmembrane region" description="Helical" evidence="1">
    <location>
        <begin position="71"/>
        <end position="92"/>
    </location>
</feature>
<dbReference type="Proteomes" id="UP000719500">
    <property type="component" value="Unassembled WGS sequence"/>
</dbReference>
<gene>
    <name evidence="2" type="ORF">H9X91_08510</name>
</gene>
<comment type="caution">
    <text evidence="2">The sequence shown here is derived from an EMBL/GenBank/DDBJ whole genome shotgun (WGS) entry which is preliminary data.</text>
</comment>
<feature type="transmembrane region" description="Helical" evidence="1">
    <location>
        <begin position="435"/>
        <end position="456"/>
    </location>
</feature>
<evidence type="ECO:0000313" key="2">
    <source>
        <dbReference type="EMBL" id="MBM6851473.1"/>
    </source>
</evidence>
<proteinExistence type="predicted"/>
<dbReference type="RefSeq" id="WP_204804313.1">
    <property type="nucleotide sequence ID" value="NZ_JACSNX010000011.1"/>
</dbReference>
<evidence type="ECO:0000313" key="3">
    <source>
        <dbReference type="Proteomes" id="UP000719500"/>
    </source>
</evidence>
<feature type="transmembrane region" description="Helical" evidence="1">
    <location>
        <begin position="363"/>
        <end position="387"/>
    </location>
</feature>
<name>A0ABS2FVL5_9FIRM</name>
<evidence type="ECO:0000256" key="1">
    <source>
        <dbReference type="SAM" id="Phobius"/>
    </source>
</evidence>